<dbReference type="EMBL" id="MUNK01000012">
    <property type="protein sequence ID" value="OTA38243.1"/>
    <property type="molecule type" value="Genomic_DNA"/>
</dbReference>
<dbReference type="PANTHER" id="PTHR23502">
    <property type="entry name" value="MAJOR FACILITATOR SUPERFAMILY"/>
    <property type="match status" value="1"/>
</dbReference>
<dbReference type="FunFam" id="1.20.1250.20:FF:000011">
    <property type="entry name" value="MFS multidrug transporter, putative"/>
    <property type="match status" value="1"/>
</dbReference>
<dbReference type="InParanoid" id="A0A1Z5TQH3"/>
<feature type="transmembrane region" description="Helical" evidence="14">
    <location>
        <begin position="937"/>
        <end position="964"/>
    </location>
</feature>
<feature type="transmembrane region" description="Helical" evidence="14">
    <location>
        <begin position="1026"/>
        <end position="1048"/>
    </location>
</feature>
<dbReference type="InterPro" id="IPR020846">
    <property type="entry name" value="MFS_dom"/>
</dbReference>
<dbReference type="Proteomes" id="UP000194280">
    <property type="component" value="Unassembled WGS sequence"/>
</dbReference>
<evidence type="ECO:0000256" key="7">
    <source>
        <dbReference type="ARBA" id="ARBA00023125"/>
    </source>
</evidence>
<feature type="transmembrane region" description="Helical" evidence="14">
    <location>
        <begin position="1245"/>
        <end position="1267"/>
    </location>
</feature>
<comment type="subcellular location">
    <subcellularLocation>
        <location evidence="1">Membrane</location>
        <topology evidence="1">Multi-pass membrane protein</topology>
    </subcellularLocation>
</comment>
<dbReference type="SUPFAM" id="SSF48334">
    <property type="entry name" value="DNA repair protein MutS, domain III"/>
    <property type="match status" value="1"/>
</dbReference>
<comment type="similarity">
    <text evidence="9">Belongs to the major facilitator superfamily. CAR1 family.</text>
</comment>
<dbReference type="PANTHER" id="PTHR23502:SF31">
    <property type="entry name" value="POLYAMINE TRANSPORTER 1"/>
    <property type="match status" value="1"/>
</dbReference>
<dbReference type="GO" id="GO:0030983">
    <property type="term" value="F:mismatched DNA binding"/>
    <property type="evidence" value="ECO:0007669"/>
    <property type="project" value="InterPro"/>
</dbReference>
<feature type="region of interest" description="Disordered" evidence="13">
    <location>
        <begin position="864"/>
        <end position="903"/>
    </location>
</feature>
<evidence type="ECO:0000256" key="12">
    <source>
        <dbReference type="ARBA" id="ARBA00077167"/>
    </source>
</evidence>
<dbReference type="SUPFAM" id="SSF103473">
    <property type="entry name" value="MFS general substrate transporter"/>
    <property type="match status" value="1"/>
</dbReference>
<dbReference type="Pfam" id="PF00488">
    <property type="entry name" value="MutS_V"/>
    <property type="match status" value="1"/>
</dbReference>
<feature type="compositionally biased region" description="Polar residues" evidence="13">
    <location>
        <begin position="864"/>
        <end position="886"/>
    </location>
</feature>
<dbReference type="PROSITE" id="PS50850">
    <property type="entry name" value="MFS"/>
    <property type="match status" value="1"/>
</dbReference>
<evidence type="ECO:0000256" key="10">
    <source>
        <dbReference type="ARBA" id="ARBA00053977"/>
    </source>
</evidence>
<feature type="transmembrane region" description="Helical" evidence="14">
    <location>
        <begin position="1336"/>
        <end position="1360"/>
    </location>
</feature>
<comment type="function">
    <text evidence="10">MFS transporter; part of the gene cluster that mediates the biosynthesis of cercosporin, a light-activated, non-host-selective toxin. The perylenequinone chromophore of cercosporin absorbs light energy to attain an electronically-activated triplet state and produces active oxygen species such as the hydroxyl radical, superoxide, hydrogen peroxide or singlet oxygen upon reaction with oxygen molecules. These reactive oxygen species cause damage to various cellular components including lipids, proteins and nucleic acids. Responsible for secretion and accumulation of cercosporin, but does not play any roles in self-protection against the toxicity of cercosporin.</text>
</comment>
<keyword evidence="6 14" id="KW-1133">Transmembrane helix</keyword>
<feature type="region of interest" description="Disordered" evidence="13">
    <location>
        <begin position="1374"/>
        <end position="1394"/>
    </location>
</feature>
<evidence type="ECO:0000313" key="17">
    <source>
        <dbReference type="Proteomes" id="UP000194280"/>
    </source>
</evidence>
<comment type="caution">
    <text evidence="16">The sequence shown here is derived from an EMBL/GenBank/DDBJ whole genome shotgun (WGS) entry which is preliminary data.</text>
</comment>
<feature type="domain" description="Major facilitator superfamily (MFS) profile" evidence="15">
    <location>
        <begin position="935"/>
        <end position="1364"/>
    </location>
</feature>
<gene>
    <name evidence="16" type="ORF">BTJ68_01555</name>
</gene>
<protein>
    <recommendedName>
        <fullName evidence="11">Cercosporin MFS transporter CTB4</fullName>
    </recommendedName>
    <alternativeName>
        <fullName evidence="12">Cercosporin toxin biosynthesis cluster protein 4</fullName>
    </alternativeName>
</protein>
<keyword evidence="5" id="KW-0067">ATP-binding</keyword>
<evidence type="ECO:0000256" key="3">
    <source>
        <dbReference type="ARBA" id="ARBA00022692"/>
    </source>
</evidence>
<dbReference type="InterPro" id="IPR007696">
    <property type="entry name" value="DNA_mismatch_repair_MutS_core"/>
</dbReference>
<dbReference type="PROSITE" id="PS00486">
    <property type="entry name" value="DNA_MISMATCH_REPAIR_2"/>
    <property type="match status" value="1"/>
</dbReference>
<dbReference type="InterPro" id="IPR000432">
    <property type="entry name" value="DNA_mismatch_repair_MutS_C"/>
</dbReference>
<feature type="transmembrane region" description="Helical" evidence="14">
    <location>
        <begin position="1205"/>
        <end position="1224"/>
    </location>
</feature>
<dbReference type="Gene3D" id="1.20.1250.20">
    <property type="entry name" value="MFS general substrate transporter like domains"/>
    <property type="match status" value="1"/>
</dbReference>
<keyword evidence="3 14" id="KW-0812">Transmembrane</keyword>
<evidence type="ECO:0000256" key="11">
    <source>
        <dbReference type="ARBA" id="ARBA00069139"/>
    </source>
</evidence>
<evidence type="ECO:0000313" key="16">
    <source>
        <dbReference type="EMBL" id="OTA38243.1"/>
    </source>
</evidence>
<dbReference type="GO" id="GO:0022857">
    <property type="term" value="F:transmembrane transporter activity"/>
    <property type="evidence" value="ECO:0007669"/>
    <property type="project" value="InterPro"/>
</dbReference>
<feature type="region of interest" description="Disordered" evidence="13">
    <location>
        <begin position="604"/>
        <end position="624"/>
    </location>
</feature>
<keyword evidence="17" id="KW-1185">Reference proteome</keyword>
<evidence type="ECO:0000256" key="2">
    <source>
        <dbReference type="ARBA" id="ARBA00022448"/>
    </source>
</evidence>
<feature type="transmembrane region" description="Helical" evidence="14">
    <location>
        <begin position="970"/>
        <end position="990"/>
    </location>
</feature>
<dbReference type="OrthoDB" id="29596at2759"/>
<evidence type="ECO:0000256" key="9">
    <source>
        <dbReference type="ARBA" id="ARBA00038347"/>
    </source>
</evidence>
<evidence type="ECO:0000256" key="13">
    <source>
        <dbReference type="SAM" id="MobiDB-lite"/>
    </source>
</evidence>
<keyword evidence="4" id="KW-0547">Nucleotide-binding</keyword>
<dbReference type="Pfam" id="PF05192">
    <property type="entry name" value="MutS_III"/>
    <property type="match status" value="1"/>
</dbReference>
<keyword evidence="2" id="KW-0813">Transport</keyword>
<dbReference type="Gene3D" id="1.10.1420.10">
    <property type="match status" value="1"/>
</dbReference>
<evidence type="ECO:0000256" key="8">
    <source>
        <dbReference type="ARBA" id="ARBA00023136"/>
    </source>
</evidence>
<dbReference type="GO" id="GO:0006298">
    <property type="term" value="P:mismatch repair"/>
    <property type="evidence" value="ECO:0007669"/>
    <property type="project" value="InterPro"/>
</dbReference>
<evidence type="ECO:0000256" key="1">
    <source>
        <dbReference type="ARBA" id="ARBA00004141"/>
    </source>
</evidence>
<dbReference type="Gene3D" id="3.40.50.300">
    <property type="entry name" value="P-loop containing nucleotide triphosphate hydrolases"/>
    <property type="match status" value="1"/>
</dbReference>
<feature type="transmembrane region" description="Helical" evidence="14">
    <location>
        <begin position="1273"/>
        <end position="1292"/>
    </location>
</feature>
<dbReference type="Pfam" id="PF07690">
    <property type="entry name" value="MFS_1"/>
    <property type="match status" value="1"/>
</dbReference>
<keyword evidence="7" id="KW-0238">DNA-binding</keyword>
<evidence type="ECO:0000256" key="5">
    <source>
        <dbReference type="ARBA" id="ARBA00022840"/>
    </source>
</evidence>
<dbReference type="InterPro" id="IPR036259">
    <property type="entry name" value="MFS_trans_sf"/>
</dbReference>
<feature type="transmembrane region" description="Helical" evidence="14">
    <location>
        <begin position="1166"/>
        <end position="1185"/>
    </location>
</feature>
<dbReference type="InterPro" id="IPR027417">
    <property type="entry name" value="P-loop_NTPase"/>
</dbReference>
<organism evidence="16 17">
    <name type="scientific">Hortaea werneckii EXF-2000</name>
    <dbReference type="NCBI Taxonomy" id="1157616"/>
    <lineage>
        <taxon>Eukaryota</taxon>
        <taxon>Fungi</taxon>
        <taxon>Dikarya</taxon>
        <taxon>Ascomycota</taxon>
        <taxon>Pezizomycotina</taxon>
        <taxon>Dothideomycetes</taxon>
        <taxon>Dothideomycetidae</taxon>
        <taxon>Mycosphaerellales</taxon>
        <taxon>Teratosphaeriaceae</taxon>
        <taxon>Hortaea</taxon>
    </lineage>
</organism>
<dbReference type="CDD" id="cd03281">
    <property type="entry name" value="ABC_MSH5_euk"/>
    <property type="match status" value="1"/>
</dbReference>
<feature type="compositionally biased region" description="Polar residues" evidence="13">
    <location>
        <begin position="604"/>
        <end position="613"/>
    </location>
</feature>
<evidence type="ECO:0000256" key="14">
    <source>
        <dbReference type="SAM" id="Phobius"/>
    </source>
</evidence>
<proteinExistence type="inferred from homology"/>
<dbReference type="InterPro" id="IPR036187">
    <property type="entry name" value="DNA_mismatch_repair_MutS_sf"/>
</dbReference>
<dbReference type="GO" id="GO:0005886">
    <property type="term" value="C:plasma membrane"/>
    <property type="evidence" value="ECO:0007669"/>
    <property type="project" value="TreeGrafter"/>
</dbReference>
<dbReference type="GO" id="GO:0005524">
    <property type="term" value="F:ATP binding"/>
    <property type="evidence" value="ECO:0007669"/>
    <property type="project" value="UniProtKB-KW"/>
</dbReference>
<dbReference type="VEuPathDB" id="FungiDB:BTJ68_01555"/>
<reference evidence="16 17" key="1">
    <citation type="submission" date="2017-01" db="EMBL/GenBank/DDBJ databases">
        <title>The recent genome duplication of the halophilic yeast Hortaea werneckii: insights from long-read sequencing.</title>
        <authorList>
            <person name="Sinha S."/>
            <person name="Flibotte S."/>
            <person name="Neira M."/>
            <person name="Lenassi M."/>
            <person name="Gostincar C."/>
            <person name="Stajich J.E."/>
            <person name="Nislow C.E."/>
        </authorList>
    </citation>
    <scope>NUCLEOTIDE SEQUENCE [LARGE SCALE GENOMIC DNA]</scope>
    <source>
        <strain evidence="16 17">EXF-2000</strain>
    </source>
</reference>
<feature type="transmembrane region" description="Helical" evidence="14">
    <location>
        <begin position="1093"/>
        <end position="1110"/>
    </location>
</feature>
<evidence type="ECO:0000259" key="15">
    <source>
        <dbReference type="PROSITE" id="PS50850"/>
    </source>
</evidence>
<sequence length="1394" mass="154615">MHRLVLRLYPWRVRQHCVGNDFDQDLDSLDEVVMAVNLTERGTMGCAYYAARTEKLYFMEDVKFGSADVAESLKLFVDPTVILVSTKCSEDVLDRLDPEMRDQQASVDGRSTEQTHLPYLLECRPGAEFGYDAAMNKLVNLRIGQQGGPRVTFVVPGDVVTEREDCNDPNAEFIGRQGQLLRLSGWINTESRATVGCAGAVLSYLQRRRSTSYLPGDTNSSSMFRVTTIEMFSLSGSMFINADTLLSLQITSTDQGRALLRQYFVRPSLNINIINERLQTISVLLRPDNAEYLDHIVEHLAKIKNMRIVTINLRKGVSSGLNKNRGVNTSVWPSIRNFTFHALRLLDALVELQGAERLGIRNKIFEKFDKRQLAAVGTMISEIVDFDSSKDQQHTAVLPGVDDELDEAKRTYDGIEDLLSQVASHVAGQVPAALNSKINVIFFPQIGFLISIGLDVETGRGIFEGTSEDPWERMFATEAHAYYKNSNMVEMDEHFGDIYGSICDKEIEIIHALSERVLQYDELLNETSDICGELDSLVALARGAQLHNFCRPRITEENIIKIKGGRHPLQERTLPAFVSNDTYLVGGEGNEPESAHFEALTSQGPNVADTQGTHGRDAREGPSMVLMTGPNYSGKSIYLKQVAIIIYMAHIGSFVPAEAARIGLTDKILTRISTRESVSRMQSAFMIDLQQVSVALNLATRRSLLIVDEFGKGTESYDGAGLAAGVFEHLLQRGAETPKVLGATHFHEIFESGFLPERDRLGFAHMEVRVDESASEVNDQITYLYNYRHGRSTSSFGTACAAMNGVDEKIIQRAEDFILLAARGDDLVQACAELPAHEVVELQDAVKHEQPFDLERHPTALSRIQTGRSQHSQTIGTGLRSRTVSRQSKKPLPNFGGGKPFPPPLPDREEYVVEFDGPEDPMHAMNWSLGKKLRTSVILSFVSLIASFGSSIFSAALSSVAAHFGFGSEVGILGVSLYVLGFATGPLLWAPWSELYGRKQPLVISSFLFSIFHIAVAVAKDAQTVFIGRFFGGFFGAAPLTVVGAVFADMYNNRQRGLAITAFAMTVFCGPLLSPFIGGFIDMSYLGWRWTEYLTAILGFAGLILTMLFFDESYPPIILVNKAAELRRRTKNWGIHAKQEEIEVDWEELIQKNLGRPMRMLFTEPIVLLLSIYMSFVYGLLYLFLTFYEIVFQEVHGMNKGVGGLPYFGMIIGELAAGIFMIASQPSYNRKLAANNNVPKPEWRMPPAILGGALFSIGIFWFAWAGYRPDIHWMAPTSSGLFTGFGIMVIFLQCMNYLIDAYLVFAASAIAANTFLRSLCGAGFPLFATYMIKGMGIQWAGTLLGCVAAVLVPIPAVFWWKGAKIRERSSFAPSYPAVTKAHDTPQESDEEKAE</sequence>
<accession>A0A1Z5TQH3</accession>
<feature type="transmembrane region" description="Helical" evidence="14">
    <location>
        <begin position="1002"/>
        <end position="1020"/>
    </location>
</feature>
<feature type="transmembrane region" description="Helical" evidence="14">
    <location>
        <begin position="1060"/>
        <end position="1081"/>
    </location>
</feature>
<evidence type="ECO:0000256" key="4">
    <source>
        <dbReference type="ARBA" id="ARBA00022741"/>
    </source>
</evidence>
<keyword evidence="8 14" id="KW-0472">Membrane</keyword>
<dbReference type="CDD" id="cd17323">
    <property type="entry name" value="MFS_Tpo1_MDR_like"/>
    <property type="match status" value="1"/>
</dbReference>
<name>A0A1Z5TQH3_HORWE</name>
<evidence type="ECO:0000256" key="6">
    <source>
        <dbReference type="ARBA" id="ARBA00022989"/>
    </source>
</evidence>
<dbReference type="SMART" id="SM00533">
    <property type="entry name" value="MUTSd"/>
    <property type="match status" value="1"/>
</dbReference>
<dbReference type="SMART" id="SM00534">
    <property type="entry name" value="MUTSac"/>
    <property type="match status" value="1"/>
</dbReference>
<dbReference type="InterPro" id="IPR011701">
    <property type="entry name" value="MFS"/>
</dbReference>
<dbReference type="SUPFAM" id="SSF52540">
    <property type="entry name" value="P-loop containing nucleoside triphosphate hydrolases"/>
    <property type="match status" value="1"/>
</dbReference>
<dbReference type="STRING" id="1157616.A0A1Z5TQH3"/>